<keyword evidence="2" id="KW-1133">Transmembrane helix</keyword>
<proteinExistence type="predicted"/>
<protein>
    <submittedName>
        <fullName evidence="3">Uncharacterized protein</fullName>
    </submittedName>
</protein>
<feature type="transmembrane region" description="Helical" evidence="2">
    <location>
        <begin position="54"/>
        <end position="72"/>
    </location>
</feature>
<organism evidence="3 4">
    <name type="scientific">Didymella heteroderae</name>
    <dbReference type="NCBI Taxonomy" id="1769908"/>
    <lineage>
        <taxon>Eukaryota</taxon>
        <taxon>Fungi</taxon>
        <taxon>Dikarya</taxon>
        <taxon>Ascomycota</taxon>
        <taxon>Pezizomycotina</taxon>
        <taxon>Dothideomycetes</taxon>
        <taxon>Pleosporomycetidae</taxon>
        <taxon>Pleosporales</taxon>
        <taxon>Pleosporineae</taxon>
        <taxon>Didymellaceae</taxon>
        <taxon>Didymella</taxon>
    </lineage>
</organism>
<evidence type="ECO:0000313" key="3">
    <source>
        <dbReference type="EMBL" id="KAF3032105.1"/>
    </source>
</evidence>
<evidence type="ECO:0000256" key="1">
    <source>
        <dbReference type="SAM" id="MobiDB-lite"/>
    </source>
</evidence>
<evidence type="ECO:0000313" key="4">
    <source>
        <dbReference type="Proteomes" id="UP000758155"/>
    </source>
</evidence>
<dbReference type="AlphaFoldDB" id="A0A9P4WH19"/>
<keyword evidence="2" id="KW-0812">Transmembrane</keyword>
<dbReference type="OrthoDB" id="2213137at2759"/>
<accession>A0A9P4WH19</accession>
<feature type="transmembrane region" description="Helical" evidence="2">
    <location>
        <begin position="92"/>
        <end position="115"/>
    </location>
</feature>
<dbReference type="SUPFAM" id="SSF103473">
    <property type="entry name" value="MFS general substrate transporter"/>
    <property type="match status" value="1"/>
</dbReference>
<comment type="caution">
    <text evidence="3">The sequence shown here is derived from an EMBL/GenBank/DDBJ whole genome shotgun (WGS) entry which is preliminary data.</text>
</comment>
<keyword evidence="4" id="KW-1185">Reference proteome</keyword>
<dbReference type="Proteomes" id="UP000758155">
    <property type="component" value="Unassembled WGS sequence"/>
</dbReference>
<feature type="transmembrane region" description="Helical" evidence="2">
    <location>
        <begin position="149"/>
        <end position="171"/>
    </location>
</feature>
<dbReference type="Gene3D" id="1.20.1250.20">
    <property type="entry name" value="MFS general substrate transporter like domains"/>
    <property type="match status" value="1"/>
</dbReference>
<gene>
    <name evidence="3" type="ORF">E8E12_002543</name>
</gene>
<feature type="transmembrane region" description="Helical" evidence="2">
    <location>
        <begin position="183"/>
        <end position="203"/>
    </location>
</feature>
<feature type="transmembrane region" description="Helical" evidence="2">
    <location>
        <begin position="122"/>
        <end position="143"/>
    </location>
</feature>
<dbReference type="PANTHER" id="PTHR11360">
    <property type="entry name" value="MONOCARBOXYLATE TRANSPORTER"/>
    <property type="match status" value="1"/>
</dbReference>
<name>A0A9P4WH19_9PLEO</name>
<sequence>MTSIQSTQVDSANYQQQPSSTTTTDIELLQEDDDQHLNSGNGFSLPPTDGGKDAWLCLFACFMLEAMIWGFPSSYGVFQEYYATSDEFAGQSNIAVVGACAMGIMYMDITLWFAVLKYFPKLRIWATPVGLVIVCLALGLGSLSTSVTHLIVTQGILYALGGGLAWTPVLFNIEEWWVRRRGFAYGATMAGLGLSGAILPLILEWLLHSYGFRTTLRDVMQLHQQAAAVTRPYEFEVIGAQQRLCANLYCQFEYGA</sequence>
<dbReference type="InterPro" id="IPR036259">
    <property type="entry name" value="MFS_trans_sf"/>
</dbReference>
<evidence type="ECO:0000256" key="2">
    <source>
        <dbReference type="SAM" id="Phobius"/>
    </source>
</evidence>
<dbReference type="InterPro" id="IPR050327">
    <property type="entry name" value="Proton-linked_MCT"/>
</dbReference>
<reference evidence="3" key="1">
    <citation type="submission" date="2019-04" db="EMBL/GenBank/DDBJ databases">
        <title>Sequencing of skin fungus with MAO and IRED activity.</title>
        <authorList>
            <person name="Marsaioli A.J."/>
            <person name="Bonatto J.M.C."/>
            <person name="Reis Junior O."/>
        </authorList>
    </citation>
    <scope>NUCLEOTIDE SEQUENCE</scope>
    <source>
        <strain evidence="3">28M1</strain>
    </source>
</reference>
<dbReference type="EMBL" id="SWKV01000110">
    <property type="protein sequence ID" value="KAF3032105.1"/>
    <property type="molecule type" value="Genomic_DNA"/>
</dbReference>
<feature type="region of interest" description="Disordered" evidence="1">
    <location>
        <begin position="1"/>
        <end position="22"/>
    </location>
</feature>
<keyword evidence="2" id="KW-0472">Membrane</keyword>
<dbReference type="PANTHER" id="PTHR11360:SF287">
    <property type="entry name" value="MFS MONOCARBOXYLATE TRANSPORTER"/>
    <property type="match status" value="1"/>
</dbReference>